<comment type="caution">
    <text evidence="2">The sequence shown here is derived from an EMBL/GenBank/DDBJ whole genome shotgun (WGS) entry which is preliminary data.</text>
</comment>
<feature type="non-terminal residue" evidence="2">
    <location>
        <position position="725"/>
    </location>
</feature>
<feature type="compositionally biased region" description="Acidic residues" evidence="1">
    <location>
        <begin position="45"/>
        <end position="54"/>
    </location>
</feature>
<sequence>MGLTYSNSDLDPDAMAAAMAVVAQAEAEAAAAAAADRRRRRGESEATEEEEDPLLAERPPTPTSLLQALVQAPPEVPSDPLIPTSDVSGVPPSLPFRVVHKGGIRVRAEPHTPGAQDARTYDFLDVVRVEAGSEVNTPEGCLLRLKGGQGWVFREFGDLQVLQQLEANDAQQQQQQQQQSAQPQEEAAAPPSPVEPDSGAGWYVVTAETGLLVLEEPDVSGPSLLEVFLEGKVFEAAERVTTPRVTRDDGRLAAPARAFLRLARSGGGFVCAGTRTLPLCARAAPPVDERGDWCALAPTLMSAAAARGDNTSRCQVVYPGGVRIRAAPRIAAALTGAELVCGAAFRAVRRVRAAGGGDVFVLVSAHGESLEPEPGAAAASGGGSGGGGHSGGGSADGGGGSGGDGSGSDGEGADGGAADVLGWVPMSTDGAVEVAVFCDAPTVERGTFAYQSVVEEELCVQAGPHPYAPPTGHFLQPYSVVAVSRVFTAARSGGDGGGSDVDTYLELEDGRGWVAQTFEQDLKLARLADFPDVSPHPCRVLITAAGGAAPRVGPSWRAKRVPGELLMAGEEHHVSVLWSLPALPSSATDGRGAAAAAAAAAGGAHRRVEPSAADAGAAAAAGDRDAAAAVVAAAAAGADRDAAAAAVEVAASAEDVVSDVCWALVDGGGWVCVRHGRAPHRCGAVLLRCSPRGSGGGCGGGGGGSSADVATAAQDGVRHDGIMDA</sequence>
<feature type="compositionally biased region" description="Gly residues" evidence="1">
    <location>
        <begin position="380"/>
        <end position="415"/>
    </location>
</feature>
<proteinExistence type="predicted"/>
<feature type="region of interest" description="Disordered" evidence="1">
    <location>
        <begin position="371"/>
        <end position="420"/>
    </location>
</feature>
<name>A0A835ZCI9_9STRA</name>
<dbReference type="AlphaFoldDB" id="A0A835ZCI9"/>
<reference evidence="2" key="1">
    <citation type="submission" date="2021-02" db="EMBL/GenBank/DDBJ databases">
        <title>First Annotated Genome of the Yellow-green Alga Tribonema minus.</title>
        <authorList>
            <person name="Mahan K.M."/>
        </authorList>
    </citation>
    <scope>NUCLEOTIDE SEQUENCE</scope>
    <source>
        <strain evidence="2">UTEX B ZZ1240</strain>
    </source>
</reference>
<feature type="region of interest" description="Disordered" evidence="1">
    <location>
        <begin position="168"/>
        <end position="200"/>
    </location>
</feature>
<feature type="region of interest" description="Disordered" evidence="1">
    <location>
        <begin position="30"/>
        <end position="64"/>
    </location>
</feature>
<feature type="compositionally biased region" description="Low complexity" evidence="1">
    <location>
        <begin position="170"/>
        <end position="189"/>
    </location>
</feature>
<dbReference type="Proteomes" id="UP000664859">
    <property type="component" value="Unassembled WGS sequence"/>
</dbReference>
<keyword evidence="3" id="KW-1185">Reference proteome</keyword>
<evidence type="ECO:0000313" key="3">
    <source>
        <dbReference type="Proteomes" id="UP000664859"/>
    </source>
</evidence>
<protein>
    <submittedName>
        <fullName evidence="2">Uncharacterized protein</fullName>
    </submittedName>
</protein>
<accession>A0A835ZCI9</accession>
<evidence type="ECO:0000313" key="2">
    <source>
        <dbReference type="EMBL" id="KAG5190501.1"/>
    </source>
</evidence>
<dbReference type="EMBL" id="JAFCMP010000034">
    <property type="protein sequence ID" value="KAG5190501.1"/>
    <property type="molecule type" value="Genomic_DNA"/>
</dbReference>
<gene>
    <name evidence="2" type="ORF">JKP88DRAFT_352741</name>
</gene>
<organism evidence="2 3">
    <name type="scientific">Tribonema minus</name>
    <dbReference type="NCBI Taxonomy" id="303371"/>
    <lineage>
        <taxon>Eukaryota</taxon>
        <taxon>Sar</taxon>
        <taxon>Stramenopiles</taxon>
        <taxon>Ochrophyta</taxon>
        <taxon>PX clade</taxon>
        <taxon>Xanthophyceae</taxon>
        <taxon>Tribonematales</taxon>
        <taxon>Tribonemataceae</taxon>
        <taxon>Tribonema</taxon>
    </lineage>
</organism>
<evidence type="ECO:0000256" key="1">
    <source>
        <dbReference type="SAM" id="MobiDB-lite"/>
    </source>
</evidence>